<keyword evidence="5" id="KW-0808">Transferase</keyword>
<dbReference type="Pfam" id="PF02518">
    <property type="entry name" value="HATPase_c"/>
    <property type="match status" value="1"/>
</dbReference>
<evidence type="ECO:0000313" key="10">
    <source>
        <dbReference type="EMBL" id="KRL14759.1"/>
    </source>
</evidence>
<feature type="transmembrane region" description="Helical" evidence="8">
    <location>
        <begin position="26"/>
        <end position="45"/>
    </location>
</feature>
<comment type="subcellular location">
    <subcellularLocation>
        <location evidence="2">Membrane</location>
    </subcellularLocation>
</comment>
<dbReference type="PANTHER" id="PTHR45453:SF1">
    <property type="entry name" value="PHOSPHATE REGULON SENSOR PROTEIN PHOR"/>
    <property type="match status" value="1"/>
</dbReference>
<keyword evidence="8" id="KW-1133">Transmembrane helix</keyword>
<proteinExistence type="predicted"/>
<dbReference type="InterPro" id="IPR003661">
    <property type="entry name" value="HisK_dim/P_dom"/>
</dbReference>
<dbReference type="PATRIC" id="fig|1423792.3.peg.422"/>
<evidence type="ECO:0000313" key="11">
    <source>
        <dbReference type="Proteomes" id="UP000051330"/>
    </source>
</evidence>
<gene>
    <name evidence="10" type="ORF">FD09_GL000418</name>
</gene>
<keyword evidence="7" id="KW-0902">Two-component regulatory system</keyword>
<dbReference type="CDD" id="cd00075">
    <property type="entry name" value="HATPase"/>
    <property type="match status" value="1"/>
</dbReference>
<dbReference type="GO" id="GO:0005886">
    <property type="term" value="C:plasma membrane"/>
    <property type="evidence" value="ECO:0007669"/>
    <property type="project" value="TreeGrafter"/>
</dbReference>
<organism evidence="10 11">
    <name type="scientific">Schleiferilactobacillus perolens DSM 12744</name>
    <dbReference type="NCBI Taxonomy" id="1423792"/>
    <lineage>
        <taxon>Bacteria</taxon>
        <taxon>Bacillati</taxon>
        <taxon>Bacillota</taxon>
        <taxon>Bacilli</taxon>
        <taxon>Lactobacillales</taxon>
        <taxon>Lactobacillaceae</taxon>
        <taxon>Schleiferilactobacillus</taxon>
    </lineage>
</organism>
<sequence length="319" mass="34903">MAGGLWVFLALCSTLLWWLTNVHIGVLVAILILAAVLLLGWAIWWSRRVGLRLAAANAQLDAAVHGRANYAITLNDEGLFSQLNNQIFHYVRQTESLRADLQRDRDHLTQAITHIAHQLRTPIATIENLSELLTPANASTSQAELLRQNARLAQLVEQLILLARVDTHTLSQEKQNISVDELLKSALNPLLPLISAKDLAIDWQVPEQLTVRVNPALFREALVNVFKNASEHAPAHSTVTVNTTDNPLVTTLAITNQGPAIAAADLPHIFERFYRGAQSNPHNVGIGLAIAAGITQASDGRLQVANTDAGVTFTFSLYK</sequence>
<evidence type="ECO:0000256" key="3">
    <source>
        <dbReference type="ARBA" id="ARBA00012438"/>
    </source>
</evidence>
<comment type="catalytic activity">
    <reaction evidence="1">
        <text>ATP + protein L-histidine = ADP + protein N-phospho-L-histidine.</text>
        <dbReference type="EC" id="2.7.13.3"/>
    </reaction>
</comment>
<dbReference type="SUPFAM" id="SSF47384">
    <property type="entry name" value="Homodimeric domain of signal transducing histidine kinase"/>
    <property type="match status" value="1"/>
</dbReference>
<keyword evidence="6 10" id="KW-0418">Kinase</keyword>
<dbReference type="STRING" id="1423792.FD09_GL000418"/>
<dbReference type="PROSITE" id="PS50109">
    <property type="entry name" value="HIS_KIN"/>
    <property type="match status" value="1"/>
</dbReference>
<dbReference type="SUPFAM" id="SSF55874">
    <property type="entry name" value="ATPase domain of HSP90 chaperone/DNA topoisomerase II/histidine kinase"/>
    <property type="match status" value="1"/>
</dbReference>
<evidence type="ECO:0000256" key="7">
    <source>
        <dbReference type="ARBA" id="ARBA00023012"/>
    </source>
</evidence>
<keyword evidence="8" id="KW-0472">Membrane</keyword>
<dbReference type="InterPro" id="IPR005467">
    <property type="entry name" value="His_kinase_dom"/>
</dbReference>
<evidence type="ECO:0000256" key="5">
    <source>
        <dbReference type="ARBA" id="ARBA00022679"/>
    </source>
</evidence>
<dbReference type="PANTHER" id="PTHR45453">
    <property type="entry name" value="PHOSPHATE REGULON SENSOR PROTEIN PHOR"/>
    <property type="match status" value="1"/>
</dbReference>
<evidence type="ECO:0000256" key="6">
    <source>
        <dbReference type="ARBA" id="ARBA00022777"/>
    </source>
</evidence>
<comment type="caution">
    <text evidence="10">The sequence shown here is derived from an EMBL/GenBank/DDBJ whole genome shotgun (WGS) entry which is preliminary data.</text>
</comment>
<keyword evidence="11" id="KW-1185">Reference proteome</keyword>
<name>A0A0R1N3G1_9LACO</name>
<feature type="domain" description="Histidine kinase" evidence="9">
    <location>
        <begin position="114"/>
        <end position="319"/>
    </location>
</feature>
<dbReference type="GO" id="GO:0016036">
    <property type="term" value="P:cellular response to phosphate starvation"/>
    <property type="evidence" value="ECO:0007669"/>
    <property type="project" value="TreeGrafter"/>
</dbReference>
<dbReference type="Gene3D" id="1.10.287.130">
    <property type="match status" value="1"/>
</dbReference>
<dbReference type="InterPro" id="IPR003594">
    <property type="entry name" value="HATPase_dom"/>
</dbReference>
<dbReference type="SMART" id="SM00387">
    <property type="entry name" value="HATPase_c"/>
    <property type="match status" value="1"/>
</dbReference>
<dbReference type="AlphaFoldDB" id="A0A0R1N3G1"/>
<keyword evidence="4" id="KW-0597">Phosphoprotein</keyword>
<accession>A0A0R1N3G1</accession>
<dbReference type="Gene3D" id="3.30.565.10">
    <property type="entry name" value="Histidine kinase-like ATPase, C-terminal domain"/>
    <property type="match status" value="1"/>
</dbReference>
<dbReference type="EMBL" id="AZEC01000001">
    <property type="protein sequence ID" value="KRL14759.1"/>
    <property type="molecule type" value="Genomic_DNA"/>
</dbReference>
<evidence type="ECO:0000256" key="4">
    <source>
        <dbReference type="ARBA" id="ARBA00022553"/>
    </source>
</evidence>
<dbReference type="EC" id="2.7.13.3" evidence="3"/>
<dbReference type="InterPro" id="IPR036097">
    <property type="entry name" value="HisK_dim/P_sf"/>
</dbReference>
<dbReference type="InterPro" id="IPR004358">
    <property type="entry name" value="Sig_transdc_His_kin-like_C"/>
</dbReference>
<evidence type="ECO:0000256" key="8">
    <source>
        <dbReference type="SAM" id="Phobius"/>
    </source>
</evidence>
<evidence type="ECO:0000259" key="9">
    <source>
        <dbReference type="PROSITE" id="PS50109"/>
    </source>
</evidence>
<protein>
    <recommendedName>
        <fullName evidence="3">histidine kinase</fullName>
        <ecNumber evidence="3">2.7.13.3</ecNumber>
    </recommendedName>
</protein>
<dbReference type="InterPro" id="IPR050351">
    <property type="entry name" value="BphY/WalK/GraS-like"/>
</dbReference>
<dbReference type="Pfam" id="PF00512">
    <property type="entry name" value="HisKA"/>
    <property type="match status" value="1"/>
</dbReference>
<dbReference type="SMART" id="SM00388">
    <property type="entry name" value="HisKA"/>
    <property type="match status" value="1"/>
</dbReference>
<reference evidence="10 11" key="1">
    <citation type="journal article" date="2015" name="Genome Announc.">
        <title>Expanding the biotechnology potential of lactobacilli through comparative genomics of 213 strains and associated genera.</title>
        <authorList>
            <person name="Sun Z."/>
            <person name="Harris H.M."/>
            <person name="McCann A."/>
            <person name="Guo C."/>
            <person name="Argimon S."/>
            <person name="Zhang W."/>
            <person name="Yang X."/>
            <person name="Jeffery I.B."/>
            <person name="Cooney J.C."/>
            <person name="Kagawa T.F."/>
            <person name="Liu W."/>
            <person name="Song Y."/>
            <person name="Salvetti E."/>
            <person name="Wrobel A."/>
            <person name="Rasinkangas P."/>
            <person name="Parkhill J."/>
            <person name="Rea M.C."/>
            <person name="O'Sullivan O."/>
            <person name="Ritari J."/>
            <person name="Douillard F.P."/>
            <person name="Paul Ross R."/>
            <person name="Yang R."/>
            <person name="Briner A.E."/>
            <person name="Felis G.E."/>
            <person name="de Vos W.M."/>
            <person name="Barrangou R."/>
            <person name="Klaenhammer T.R."/>
            <person name="Caufield P.W."/>
            <person name="Cui Y."/>
            <person name="Zhang H."/>
            <person name="O'Toole P.W."/>
        </authorList>
    </citation>
    <scope>NUCLEOTIDE SEQUENCE [LARGE SCALE GENOMIC DNA]</scope>
    <source>
        <strain evidence="10 11">DSM 12744</strain>
    </source>
</reference>
<dbReference type="GO" id="GO:0000155">
    <property type="term" value="F:phosphorelay sensor kinase activity"/>
    <property type="evidence" value="ECO:0007669"/>
    <property type="project" value="InterPro"/>
</dbReference>
<dbReference type="InterPro" id="IPR036890">
    <property type="entry name" value="HATPase_C_sf"/>
</dbReference>
<dbReference type="PRINTS" id="PR00344">
    <property type="entry name" value="BCTRLSENSOR"/>
</dbReference>
<keyword evidence="8" id="KW-0812">Transmembrane</keyword>
<evidence type="ECO:0000256" key="2">
    <source>
        <dbReference type="ARBA" id="ARBA00004370"/>
    </source>
</evidence>
<dbReference type="Proteomes" id="UP000051330">
    <property type="component" value="Unassembled WGS sequence"/>
</dbReference>
<dbReference type="CDD" id="cd00082">
    <property type="entry name" value="HisKA"/>
    <property type="match status" value="1"/>
</dbReference>
<evidence type="ECO:0000256" key="1">
    <source>
        <dbReference type="ARBA" id="ARBA00000085"/>
    </source>
</evidence>
<dbReference type="GO" id="GO:0004721">
    <property type="term" value="F:phosphoprotein phosphatase activity"/>
    <property type="evidence" value="ECO:0007669"/>
    <property type="project" value="TreeGrafter"/>
</dbReference>